<protein>
    <recommendedName>
        <fullName evidence="4">Deoxyuridine 5'-triphosphate nucleotidohydrolase</fullName>
    </recommendedName>
</protein>
<evidence type="ECO:0000256" key="1">
    <source>
        <dbReference type="SAM" id="MobiDB-lite"/>
    </source>
</evidence>
<reference evidence="2" key="3">
    <citation type="submission" date="2022-06" db="UniProtKB">
        <authorList>
            <consortium name="EnsemblPlants"/>
        </authorList>
    </citation>
    <scope>IDENTIFICATION</scope>
</reference>
<reference evidence="3" key="1">
    <citation type="journal article" date="2013" name="Nature">
        <title>Draft genome of the wheat A-genome progenitor Triticum urartu.</title>
        <authorList>
            <person name="Ling H.Q."/>
            <person name="Zhao S."/>
            <person name="Liu D."/>
            <person name="Wang J."/>
            <person name="Sun H."/>
            <person name="Zhang C."/>
            <person name="Fan H."/>
            <person name="Li D."/>
            <person name="Dong L."/>
            <person name="Tao Y."/>
            <person name="Gao C."/>
            <person name="Wu H."/>
            <person name="Li Y."/>
            <person name="Cui Y."/>
            <person name="Guo X."/>
            <person name="Zheng S."/>
            <person name="Wang B."/>
            <person name="Yu K."/>
            <person name="Liang Q."/>
            <person name="Yang W."/>
            <person name="Lou X."/>
            <person name="Chen J."/>
            <person name="Feng M."/>
            <person name="Jian J."/>
            <person name="Zhang X."/>
            <person name="Luo G."/>
            <person name="Jiang Y."/>
            <person name="Liu J."/>
            <person name="Wang Z."/>
            <person name="Sha Y."/>
            <person name="Zhang B."/>
            <person name="Wu H."/>
            <person name="Tang D."/>
            <person name="Shen Q."/>
            <person name="Xue P."/>
            <person name="Zou S."/>
            <person name="Wang X."/>
            <person name="Liu X."/>
            <person name="Wang F."/>
            <person name="Yang Y."/>
            <person name="An X."/>
            <person name="Dong Z."/>
            <person name="Zhang K."/>
            <person name="Zhang X."/>
            <person name="Luo M.C."/>
            <person name="Dvorak J."/>
            <person name="Tong Y."/>
            <person name="Wang J."/>
            <person name="Yang H."/>
            <person name="Li Z."/>
            <person name="Wang D."/>
            <person name="Zhang A."/>
            <person name="Wang J."/>
        </authorList>
    </citation>
    <scope>NUCLEOTIDE SEQUENCE</scope>
    <source>
        <strain evidence="3">cv. G1812</strain>
    </source>
</reference>
<organism evidence="2 3">
    <name type="scientific">Triticum urartu</name>
    <name type="common">Red wild einkorn</name>
    <name type="synonym">Crithodium urartu</name>
    <dbReference type="NCBI Taxonomy" id="4572"/>
    <lineage>
        <taxon>Eukaryota</taxon>
        <taxon>Viridiplantae</taxon>
        <taxon>Streptophyta</taxon>
        <taxon>Embryophyta</taxon>
        <taxon>Tracheophyta</taxon>
        <taxon>Spermatophyta</taxon>
        <taxon>Magnoliopsida</taxon>
        <taxon>Liliopsida</taxon>
        <taxon>Poales</taxon>
        <taxon>Poaceae</taxon>
        <taxon>BOP clade</taxon>
        <taxon>Pooideae</taxon>
        <taxon>Triticodae</taxon>
        <taxon>Triticeae</taxon>
        <taxon>Triticinae</taxon>
        <taxon>Triticum</taxon>
    </lineage>
</organism>
<feature type="region of interest" description="Disordered" evidence="1">
    <location>
        <begin position="1"/>
        <end position="25"/>
    </location>
</feature>
<dbReference type="Gramene" id="TuG1812G0700002076.01.T01">
    <property type="protein sequence ID" value="TuG1812G0700002076.01.T01"/>
    <property type="gene ID" value="TuG1812G0700002076.01"/>
</dbReference>
<reference evidence="2" key="2">
    <citation type="submission" date="2018-03" db="EMBL/GenBank/DDBJ databases">
        <title>The Triticum urartu genome reveals the dynamic nature of wheat genome evolution.</title>
        <authorList>
            <person name="Ling H."/>
            <person name="Ma B."/>
            <person name="Shi X."/>
            <person name="Liu H."/>
            <person name="Dong L."/>
            <person name="Sun H."/>
            <person name="Cao Y."/>
            <person name="Gao Q."/>
            <person name="Zheng S."/>
            <person name="Li Y."/>
            <person name="Yu Y."/>
            <person name="Du H."/>
            <person name="Qi M."/>
            <person name="Li Y."/>
            <person name="Yu H."/>
            <person name="Cui Y."/>
            <person name="Wang N."/>
            <person name="Chen C."/>
            <person name="Wu H."/>
            <person name="Zhao Y."/>
            <person name="Zhang J."/>
            <person name="Li Y."/>
            <person name="Zhou W."/>
            <person name="Zhang B."/>
            <person name="Hu W."/>
            <person name="Eijk M."/>
            <person name="Tang J."/>
            <person name="Witsenboer H."/>
            <person name="Zhao S."/>
            <person name="Li Z."/>
            <person name="Zhang A."/>
            <person name="Wang D."/>
            <person name="Liang C."/>
        </authorList>
    </citation>
    <scope>NUCLEOTIDE SEQUENCE [LARGE SCALE GENOMIC DNA]</scope>
    <source>
        <strain evidence="2">cv. G1812</strain>
    </source>
</reference>
<proteinExistence type="predicted"/>
<sequence length="88" mass="9511">MQGSEEGGELAFSMSRGRVSSLDSTRRGPDLLHILCNKGDRRRLAQPGGVVLFNHSEADFAMKPGDYIVQMTIQMIVNCDTGGRRGGG</sequence>
<evidence type="ECO:0000313" key="2">
    <source>
        <dbReference type="EnsemblPlants" id="TuG1812G0700002076.01.T01"/>
    </source>
</evidence>
<dbReference type="InterPro" id="IPR036157">
    <property type="entry name" value="dUTPase-like_sf"/>
</dbReference>
<dbReference type="EnsemblPlants" id="TuG1812G0700002076.01.T01">
    <property type="protein sequence ID" value="TuG1812G0700002076.01.T01"/>
    <property type="gene ID" value="TuG1812G0700002076.01"/>
</dbReference>
<name>A0A8R7V695_TRIUA</name>
<accession>A0A8R7V695</accession>
<evidence type="ECO:0000313" key="3">
    <source>
        <dbReference type="Proteomes" id="UP000015106"/>
    </source>
</evidence>
<dbReference type="Proteomes" id="UP000015106">
    <property type="component" value="Chromosome 7"/>
</dbReference>
<dbReference type="AlphaFoldDB" id="A0A8R7V695"/>
<keyword evidence="3" id="KW-1185">Reference proteome</keyword>
<evidence type="ECO:0008006" key="4">
    <source>
        <dbReference type="Google" id="ProtNLM"/>
    </source>
</evidence>
<dbReference type="SUPFAM" id="SSF51283">
    <property type="entry name" value="dUTPase-like"/>
    <property type="match status" value="1"/>
</dbReference>